<feature type="compositionally biased region" description="Basic and acidic residues" evidence="1">
    <location>
        <begin position="535"/>
        <end position="544"/>
    </location>
</feature>
<proteinExistence type="predicted"/>
<feature type="transmembrane region" description="Helical" evidence="2">
    <location>
        <begin position="177"/>
        <end position="201"/>
    </location>
</feature>
<evidence type="ECO:0000256" key="2">
    <source>
        <dbReference type="SAM" id="Phobius"/>
    </source>
</evidence>
<feature type="region of interest" description="Disordered" evidence="1">
    <location>
        <begin position="410"/>
        <end position="447"/>
    </location>
</feature>
<keyword evidence="2" id="KW-0812">Transmembrane</keyword>
<reference evidence="3" key="1">
    <citation type="journal article" date="2012" name="Nat. Genet.">
        <title>Whole-genome sequence of Schistosoma haematobium.</title>
        <authorList>
            <person name="Young N.D."/>
            <person name="Jex A.R."/>
            <person name="Li B."/>
            <person name="Liu S."/>
            <person name="Yang L."/>
            <person name="Xiong Z."/>
            <person name="Li Y."/>
            <person name="Cantacessi C."/>
            <person name="Hall R.S."/>
            <person name="Xu X."/>
            <person name="Chen F."/>
            <person name="Wu X."/>
            <person name="Zerlotini A."/>
            <person name="Oliveira G."/>
            <person name="Hofmann A."/>
            <person name="Zhang G."/>
            <person name="Fang X."/>
            <person name="Kang Y."/>
            <person name="Campbell B.E."/>
            <person name="Loukas A."/>
            <person name="Ranganathan S."/>
            <person name="Rollinson D."/>
            <person name="Rinaldi G."/>
            <person name="Brindley P.J."/>
            <person name="Yang H."/>
            <person name="Wang J."/>
            <person name="Wang J."/>
            <person name="Gasser R.B."/>
        </authorList>
    </citation>
    <scope>NUCLEOTIDE SEQUENCE</scope>
</reference>
<keyword evidence="2" id="KW-1133">Transmembrane helix</keyword>
<evidence type="ECO:0000256" key="1">
    <source>
        <dbReference type="SAM" id="MobiDB-lite"/>
    </source>
</evidence>
<feature type="region of interest" description="Disordered" evidence="1">
    <location>
        <begin position="497"/>
        <end position="544"/>
    </location>
</feature>
<dbReference type="EMBL" id="AMPZ03000008">
    <property type="protein sequence ID" value="KAH9579632.1"/>
    <property type="molecule type" value="Genomic_DNA"/>
</dbReference>
<dbReference type="PANTHER" id="PTHR42264">
    <property type="entry name" value="EPHRIN_REC_LIKE DOMAIN-CONTAINING PROTEIN"/>
    <property type="match status" value="1"/>
</dbReference>
<dbReference type="Proteomes" id="UP000471633">
    <property type="component" value="Unassembled WGS sequence"/>
</dbReference>
<keyword evidence="4" id="KW-1185">Reference proteome</keyword>
<comment type="caution">
    <text evidence="3">The sequence shown here is derived from an EMBL/GenBank/DDBJ whole genome shotgun (WGS) entry which is preliminary data.</text>
</comment>
<evidence type="ECO:0000313" key="3">
    <source>
        <dbReference type="EMBL" id="KAH9579632.1"/>
    </source>
</evidence>
<feature type="transmembrane region" description="Helical" evidence="2">
    <location>
        <begin position="566"/>
        <end position="597"/>
    </location>
</feature>
<keyword evidence="2" id="KW-0472">Membrane</keyword>
<accession>A0A922LDR8</accession>
<feature type="compositionally biased region" description="Acidic residues" evidence="1">
    <location>
        <begin position="505"/>
        <end position="534"/>
    </location>
</feature>
<feature type="transmembrane region" description="Helical" evidence="2">
    <location>
        <begin position="894"/>
        <end position="915"/>
    </location>
</feature>
<gene>
    <name evidence="3" type="ORF">MS3_00009722</name>
</gene>
<sequence>MTYDKTRLKFNSNISYYNHNKQFDLPSLLATGKFYIDEYGFLVTSNGTRYRIPSGPPEGRKPLQFNQLPIINNKNKSIIHFNYPINIINKSHETIHIELQDTHKLFNNSDHDYDEYHHNSIMPSSSSSLSLLPLPYMKSNLSMKPLNNSSSMNFIHSNQHHGHHHPSDTLHTIDWNVILFTLIISSISLVCNIILIVFLSYRLHHHHHPRHPRDYQKWLHHHHHHKYFNSSCNHSNHENKQLTTTNTTNNTTNYEYKDILCNHLFKNQSIPCQCITDLNLVTNCPYVYKQLKGNNHTRNTTTHKDNNLSNIMNSNIKNLSYPCCNINSNCDLHSSLLHNHKKSKKIKSSIIKQSNQYNEHDHLYSCNKSLPSNHHWLLCSTNQQSDIDSFNNNNNNNDWKIIPNHDMISDCSNEDAHDNKNNNSNKQHHHHHHSNNNKNNNYLSNSNILYTPSRYSKQQHKCIHLQTNTNQRHHISQQPLSIIHSYNTLLNQSPRLSDCVNDPTIQEDEDEKQQGLEQEEDHEEEDDDDEEQEREEQQQQREEDEHLITNPKCIILKNSMIIYHQYIYICYTIAIHLGILGIILSLLQLLVICIALIQKTTLDTTYDITYNHEFICLLSNSLATDTLLCVRLYLVTIFILCSFIIFYIQIIMKMVITIIDFTSFQLPKYSFYKRFLFTIIHNTTNKHTTYNHDSNHIYFQQNFAYIALIHSIPWALAAGTSLLIAFLFQTPIHSNSLIINKSIFNHSQYTWMESIKSNHINLLFNGLHSLLTCSMKRTTSLSASLSSISSSSSTSTSMNPDVMTTNTSTWISSILLIIIPLLLQMMMIILFIILLYMIISYINHRNCNIYQLKLPNQSIVLIILILLIELISLCIPIVYYFIMTYYSINDKQLLFITRIIILHFCIDPILLIYIIQKCLSNKHILMLSNKFNRIHMKSIKNKKNNQLIDYHSLECINNNDNDKNEMKPLTSPIHLFNCLPMHHSNTISTTITTYTTTNTTYNSNNNIQSVVMPYLTDSGYFVSTINNHNNNDNHSLITSSIINNDKINMNNYILPITTDTIEVTMPNIYPNNNNSSITSSSNNIHLKDSSLLTPVTEMNNHNTLIYKNMHDAYPQLCQHHQRLLAEQYKQPIMDTIKRNRHFTNVPRMNQTITTTNFNALSLNKSINEYSNNENNDNTIPHIMNEMVCTQQHSTATAAVMAAAAAAVAAQASTLTKPIHSLLDSIQMTPNPLLFINKQKTIEQSISNDNQ</sequence>
<dbReference type="CTD" id="24589489"/>
<reference evidence="3" key="4">
    <citation type="journal article" date="2022" name="PLoS Pathog.">
        <title>Chromosome-level genome of Schistosoma haematobium underpins genome-wide explorations of molecular variation.</title>
        <authorList>
            <person name="Stroehlein A.J."/>
            <person name="Korhonen P.K."/>
            <person name="Lee V.V."/>
            <person name="Ralph S.A."/>
            <person name="Mentink-Kane M."/>
            <person name="You H."/>
            <person name="McManus D.P."/>
            <person name="Tchuente L.T."/>
            <person name="Stothard J.R."/>
            <person name="Kaur P."/>
            <person name="Dudchenko O."/>
            <person name="Aiden E.L."/>
            <person name="Yang B."/>
            <person name="Yang H."/>
            <person name="Emery A.M."/>
            <person name="Webster B.L."/>
            <person name="Brindley P.J."/>
            <person name="Rollinson D."/>
            <person name="Chang B.C.H."/>
            <person name="Gasser R.B."/>
            <person name="Young N.D."/>
        </authorList>
    </citation>
    <scope>NUCLEOTIDE SEQUENCE</scope>
</reference>
<feature type="transmembrane region" description="Helical" evidence="2">
    <location>
        <begin position="859"/>
        <end position="882"/>
    </location>
</feature>
<name>A0A922LDR8_SCHHA</name>
<reference evidence="3" key="3">
    <citation type="submission" date="2021-06" db="EMBL/GenBank/DDBJ databases">
        <title>Chromosome-level genome assembly for S. haematobium.</title>
        <authorList>
            <person name="Stroehlein A.J."/>
        </authorList>
    </citation>
    <scope>NUCLEOTIDE SEQUENCE</scope>
</reference>
<dbReference type="AlphaFoldDB" id="A0A922LDR8"/>
<feature type="compositionally biased region" description="Low complexity" evidence="1">
    <location>
        <begin position="436"/>
        <end position="447"/>
    </location>
</feature>
<protein>
    <submittedName>
        <fullName evidence="3">Uncharacterized protein</fullName>
    </submittedName>
</protein>
<dbReference type="GeneID" id="24589489"/>
<feature type="transmembrane region" description="Helical" evidence="2">
    <location>
        <begin position="630"/>
        <end position="648"/>
    </location>
</feature>
<dbReference type="RefSeq" id="XP_012793360.3">
    <property type="nucleotide sequence ID" value="XM_012937906.3"/>
</dbReference>
<reference evidence="3" key="2">
    <citation type="journal article" date="2019" name="Gigascience">
        <title>High-quality Schistosoma haematobium genome achieved by single-molecule and long-range sequencing.</title>
        <authorList>
            <person name="Stroehlein A.J."/>
            <person name="Korhonen P.K."/>
            <person name="Chong T.M."/>
            <person name="Lim Y.L."/>
            <person name="Chan K.G."/>
            <person name="Webster B."/>
            <person name="Rollinson D."/>
            <person name="Brindley P.J."/>
            <person name="Gasser R.B."/>
            <person name="Young N.D."/>
        </authorList>
    </citation>
    <scope>NUCLEOTIDE SEQUENCE</scope>
</reference>
<feature type="compositionally biased region" description="Basic residues" evidence="1">
    <location>
        <begin position="426"/>
        <end position="435"/>
    </location>
</feature>
<feature type="transmembrane region" description="Helical" evidence="2">
    <location>
        <begin position="810"/>
        <end position="838"/>
    </location>
</feature>
<organism evidence="3 4">
    <name type="scientific">Schistosoma haematobium</name>
    <name type="common">Blood fluke</name>
    <dbReference type="NCBI Taxonomy" id="6185"/>
    <lineage>
        <taxon>Eukaryota</taxon>
        <taxon>Metazoa</taxon>
        <taxon>Spiralia</taxon>
        <taxon>Lophotrochozoa</taxon>
        <taxon>Platyhelminthes</taxon>
        <taxon>Trematoda</taxon>
        <taxon>Digenea</taxon>
        <taxon>Strigeidida</taxon>
        <taxon>Schistosomatoidea</taxon>
        <taxon>Schistosomatidae</taxon>
        <taxon>Schistosoma</taxon>
    </lineage>
</organism>
<dbReference type="KEGG" id="shx:MS3_00009722"/>
<evidence type="ECO:0000313" key="4">
    <source>
        <dbReference type="Proteomes" id="UP000471633"/>
    </source>
</evidence>
<feature type="transmembrane region" description="Helical" evidence="2">
    <location>
        <begin position="703"/>
        <end position="728"/>
    </location>
</feature>